<evidence type="ECO:0000256" key="12">
    <source>
        <dbReference type="PROSITE-ProRule" id="PRU00169"/>
    </source>
</evidence>
<dbReference type="Pfam" id="PF08446">
    <property type="entry name" value="PAS_2"/>
    <property type="match status" value="1"/>
</dbReference>
<evidence type="ECO:0000256" key="11">
    <source>
        <dbReference type="ARBA" id="ARBA00023170"/>
    </source>
</evidence>
<evidence type="ECO:0000256" key="6">
    <source>
        <dbReference type="ARBA" id="ARBA00022679"/>
    </source>
</evidence>
<keyword evidence="16" id="KW-1185">Reference proteome</keyword>
<dbReference type="InterPro" id="IPR011102">
    <property type="entry name" value="Sig_transdc_His_kinase_HWE"/>
</dbReference>
<dbReference type="InterPro" id="IPR035965">
    <property type="entry name" value="PAS-like_dom_sf"/>
</dbReference>
<feature type="domain" description="Phytochrome chromophore attachment site" evidence="13">
    <location>
        <begin position="147"/>
        <end position="304"/>
    </location>
</feature>
<dbReference type="InterPro" id="IPR029016">
    <property type="entry name" value="GAF-like_dom_sf"/>
</dbReference>
<keyword evidence="8 15" id="KW-0418">Kinase</keyword>
<dbReference type="Gene3D" id="3.30.450.270">
    <property type="match status" value="1"/>
</dbReference>
<keyword evidence="6 15" id="KW-0808">Transferase</keyword>
<dbReference type="PROSITE" id="PS50046">
    <property type="entry name" value="PHYTOCHROME_2"/>
    <property type="match status" value="1"/>
</dbReference>
<evidence type="ECO:0000256" key="9">
    <source>
        <dbReference type="ARBA" id="ARBA00022840"/>
    </source>
</evidence>
<dbReference type="AlphaFoldDB" id="A0A921NTL5"/>
<evidence type="ECO:0000259" key="14">
    <source>
        <dbReference type="PROSITE" id="PS50110"/>
    </source>
</evidence>
<gene>
    <name evidence="15" type="ORF">PMES_02425</name>
</gene>
<dbReference type="SUPFAM" id="SSF55781">
    <property type="entry name" value="GAF domain-like"/>
    <property type="match status" value="2"/>
</dbReference>
<dbReference type="Gene3D" id="3.40.50.2300">
    <property type="match status" value="1"/>
</dbReference>
<dbReference type="InterPro" id="IPR011006">
    <property type="entry name" value="CheY-like_superfamily"/>
</dbReference>
<dbReference type="PRINTS" id="PR01033">
    <property type="entry name" value="PHYTOCHROME"/>
</dbReference>
<dbReference type="Pfam" id="PF01590">
    <property type="entry name" value="GAF"/>
    <property type="match status" value="1"/>
</dbReference>
<dbReference type="SMART" id="SM00448">
    <property type="entry name" value="REC"/>
    <property type="match status" value="1"/>
</dbReference>
<evidence type="ECO:0000256" key="1">
    <source>
        <dbReference type="ARBA" id="ARBA00000085"/>
    </source>
</evidence>
<name>A0A921NTL5_9RHOB</name>
<evidence type="ECO:0000256" key="4">
    <source>
        <dbReference type="ARBA" id="ARBA00022553"/>
    </source>
</evidence>
<proteinExistence type="predicted"/>
<dbReference type="GO" id="GO:0009881">
    <property type="term" value="F:photoreceptor activity"/>
    <property type="evidence" value="ECO:0007669"/>
    <property type="project" value="UniProtKB-KW"/>
</dbReference>
<evidence type="ECO:0000313" key="16">
    <source>
        <dbReference type="Proteomes" id="UP000698242"/>
    </source>
</evidence>
<dbReference type="PANTHER" id="PTHR41523">
    <property type="entry name" value="TWO-COMPONENT SYSTEM SENSOR PROTEIN"/>
    <property type="match status" value="1"/>
</dbReference>
<dbReference type="Gene3D" id="3.30.565.10">
    <property type="entry name" value="Histidine kinase-like ATPase, C-terminal domain"/>
    <property type="match status" value="1"/>
</dbReference>
<keyword evidence="3" id="KW-0600">Photoreceptor protein</keyword>
<dbReference type="RefSeq" id="WP_159965965.1">
    <property type="nucleotide sequence ID" value="NZ_APKE01000027.1"/>
</dbReference>
<dbReference type="SMART" id="SM00911">
    <property type="entry name" value="HWE_HK"/>
    <property type="match status" value="1"/>
</dbReference>
<keyword evidence="10" id="KW-0157">Chromophore</keyword>
<sequence>MADDMLRIENDPLDICASEQIQFMGRVQSYGCLLVINNSWIVQNASENTYDILGLKAEGLIGMRLIEQLSPEAMHTLRGKVQTLSGGDESVRVFGVDLFNDGRRFDAAMHRSGLNYLLEFERKSNPAQRDDLSLVEPLMAKVRAADSVEEMCKIAARGLWALTGFSRVMAYRFEADHSGRVIAEMASANMDRYLGLAFPAGDIPPQARALYKRNLLRIIPDITAPSSPIRPACDPQGQPVDLSMAVTRAVSPIHIEYLANMGVRASMSVSIMRNGELWGMMACHHPQPLYIDYETRSAIELFIQLLSYELTIHEDRLEREHAEKANALHDRLVMLFEAGLDFTTGLNALSQEIATVVEFDGIALRNNDRYHHDGLAPSEEEFRRIETQLSAMPAGRLITSSRIDSLMPGALDPDSGIAGLMALPIRRHPRQAVVLFRREVTQNVVWAGKPAGKDDPEKRISPRQSFQAWQETVRRTSAEWSAGEKRAGEVLRVTLLELILKIASDSSRAGRARNQRQEVLISELNHRMRNVFGLIEGIVSDGRGDPALDPHINSIIGRIRSLARANDQLTGSNSGPFSLCALIRNEAEAFGGSNGTMHFGALDLHLAAELRPTMALVMHELVTNSVKYGALGARGGIVQVDISKKAKGAAAEIVWSERGGPPVGEPDRVGFGTTLITRSIPHELGGTAILEYHISGLEARFTLPSNRIEAFVPMRPTAGAKLVDVGTEEAGPDTARLLSGHALVVEDNLIIAMNAADALRALGAETVLTAGNVAQALELLEENEITLGLLDIDLASENSSAVAAALKERGIPFLLATGYEGARIEDPAYAGAPLLSKPYSNEAIAAHLATL</sequence>
<dbReference type="InterPro" id="IPR016132">
    <property type="entry name" value="Phyto_chromo_attachment"/>
</dbReference>
<dbReference type="InterPro" id="IPR001789">
    <property type="entry name" value="Sig_transdc_resp-reg_receiver"/>
</dbReference>
<keyword evidence="9" id="KW-0067">ATP-binding</keyword>
<dbReference type="InterPro" id="IPR001294">
    <property type="entry name" value="Phytochrome"/>
</dbReference>
<dbReference type="Pfam" id="PF07536">
    <property type="entry name" value="HWE_HK"/>
    <property type="match status" value="1"/>
</dbReference>
<feature type="modified residue" description="4-aspartylphosphate" evidence="12">
    <location>
        <position position="791"/>
    </location>
</feature>
<keyword evidence="7" id="KW-0547">Nucleotide-binding</keyword>
<evidence type="ECO:0000256" key="7">
    <source>
        <dbReference type="ARBA" id="ARBA00022741"/>
    </source>
</evidence>
<dbReference type="Gene3D" id="3.30.450.20">
    <property type="entry name" value="PAS domain"/>
    <property type="match status" value="1"/>
</dbReference>
<dbReference type="InterPro" id="IPR003018">
    <property type="entry name" value="GAF"/>
</dbReference>
<dbReference type="SUPFAM" id="SSF55785">
    <property type="entry name" value="PYP-like sensor domain (PAS domain)"/>
    <property type="match status" value="1"/>
</dbReference>
<dbReference type="GO" id="GO:0000160">
    <property type="term" value="P:phosphorelay signal transduction system"/>
    <property type="evidence" value="ECO:0007669"/>
    <property type="project" value="InterPro"/>
</dbReference>
<keyword evidence="4 12" id="KW-0597">Phosphoprotein</keyword>
<dbReference type="GO" id="GO:0009584">
    <property type="term" value="P:detection of visible light"/>
    <property type="evidence" value="ECO:0007669"/>
    <property type="project" value="InterPro"/>
</dbReference>
<feature type="domain" description="Response regulatory" evidence="14">
    <location>
        <begin position="741"/>
        <end position="851"/>
    </location>
</feature>
<evidence type="ECO:0000259" key="13">
    <source>
        <dbReference type="PROSITE" id="PS50046"/>
    </source>
</evidence>
<evidence type="ECO:0000256" key="2">
    <source>
        <dbReference type="ARBA" id="ARBA00012438"/>
    </source>
</evidence>
<evidence type="ECO:0000256" key="3">
    <source>
        <dbReference type="ARBA" id="ARBA00022543"/>
    </source>
</evidence>
<comment type="caution">
    <text evidence="15">The sequence shown here is derived from an EMBL/GenBank/DDBJ whole genome shotgun (WGS) entry which is preliminary data.</text>
</comment>
<dbReference type="EMBL" id="APKE01000027">
    <property type="protein sequence ID" value="KAF0675303.1"/>
    <property type="molecule type" value="Genomic_DNA"/>
</dbReference>
<dbReference type="InterPro" id="IPR013515">
    <property type="entry name" value="Phytochrome_cen-reg"/>
</dbReference>
<dbReference type="InterPro" id="IPR036890">
    <property type="entry name" value="HATPase_C_sf"/>
</dbReference>
<comment type="catalytic activity">
    <reaction evidence="1">
        <text>ATP + protein L-histidine = ADP + protein N-phospho-L-histidine.</text>
        <dbReference type="EC" id="2.7.13.3"/>
    </reaction>
</comment>
<evidence type="ECO:0000256" key="10">
    <source>
        <dbReference type="ARBA" id="ARBA00022991"/>
    </source>
</evidence>
<dbReference type="InterPro" id="IPR013654">
    <property type="entry name" value="PAS_2"/>
</dbReference>
<evidence type="ECO:0000313" key="15">
    <source>
        <dbReference type="EMBL" id="KAF0675303.1"/>
    </source>
</evidence>
<reference evidence="15" key="1">
    <citation type="submission" date="2013-03" db="EMBL/GenBank/DDBJ databases">
        <title>Genome Sequence of the Profundibacterium mesophilum strain KAUST100406-0324T from Red Sea, a novel genus in the family Rhodobacteraceae.</title>
        <authorList>
            <person name="Essack M."/>
            <person name="Alam I."/>
            <person name="Lafi F."/>
            <person name="Alawi W."/>
            <person name="Kamanu F."/>
            <person name="Al-Suwailem A."/>
            <person name="Lee O.O."/>
            <person name="Xu Y."/>
            <person name="Bajic V."/>
            <person name="Qian P.-Y."/>
            <person name="Archer J."/>
        </authorList>
    </citation>
    <scope>NUCLEOTIDE SEQUENCE</scope>
    <source>
        <strain evidence="15">KAUST100406-0324</strain>
    </source>
</reference>
<dbReference type="PANTHER" id="PTHR41523:SF7">
    <property type="entry name" value="HISTIDINE KINASE"/>
    <property type="match status" value="1"/>
</dbReference>
<protein>
    <recommendedName>
        <fullName evidence="2">histidine kinase</fullName>
        <ecNumber evidence="2">2.7.13.3</ecNumber>
    </recommendedName>
</protein>
<dbReference type="OrthoDB" id="489241at2"/>
<dbReference type="SMART" id="SM00065">
    <property type="entry name" value="GAF"/>
    <property type="match status" value="1"/>
</dbReference>
<dbReference type="GO" id="GO:0004673">
    <property type="term" value="F:protein histidine kinase activity"/>
    <property type="evidence" value="ECO:0007669"/>
    <property type="project" value="UniProtKB-EC"/>
</dbReference>
<accession>A0A921NTL5</accession>
<evidence type="ECO:0000256" key="8">
    <source>
        <dbReference type="ARBA" id="ARBA00022777"/>
    </source>
</evidence>
<organism evidence="15 16">
    <name type="scientific">Profundibacterium mesophilum KAUST100406-0324</name>
    <dbReference type="NCBI Taxonomy" id="1037889"/>
    <lineage>
        <taxon>Bacteria</taxon>
        <taxon>Pseudomonadati</taxon>
        <taxon>Pseudomonadota</taxon>
        <taxon>Alphaproteobacteria</taxon>
        <taxon>Rhodobacterales</taxon>
        <taxon>Roseobacteraceae</taxon>
        <taxon>Profundibacterium</taxon>
    </lineage>
</organism>
<evidence type="ECO:0000256" key="5">
    <source>
        <dbReference type="ARBA" id="ARBA00022606"/>
    </source>
</evidence>
<keyword evidence="11" id="KW-0675">Receptor</keyword>
<dbReference type="EC" id="2.7.13.3" evidence="2"/>
<dbReference type="GO" id="GO:0006355">
    <property type="term" value="P:regulation of DNA-templated transcription"/>
    <property type="evidence" value="ECO:0007669"/>
    <property type="project" value="InterPro"/>
</dbReference>
<keyword evidence="5" id="KW-0716">Sensory transduction</keyword>
<dbReference type="InterPro" id="IPR043150">
    <property type="entry name" value="Phytochrome_PHY_sf"/>
</dbReference>
<dbReference type="Proteomes" id="UP000698242">
    <property type="component" value="Unassembled WGS sequence"/>
</dbReference>
<dbReference type="SUPFAM" id="SSF52172">
    <property type="entry name" value="CheY-like"/>
    <property type="match status" value="1"/>
</dbReference>
<dbReference type="GO" id="GO:0005524">
    <property type="term" value="F:ATP binding"/>
    <property type="evidence" value="ECO:0007669"/>
    <property type="project" value="UniProtKB-KW"/>
</dbReference>
<dbReference type="Gene3D" id="3.30.450.40">
    <property type="match status" value="1"/>
</dbReference>
<dbReference type="PROSITE" id="PS50110">
    <property type="entry name" value="RESPONSE_REGULATORY"/>
    <property type="match status" value="1"/>
</dbReference>
<dbReference type="Pfam" id="PF00360">
    <property type="entry name" value="PHY"/>
    <property type="match status" value="1"/>
</dbReference>